<proteinExistence type="predicted"/>
<evidence type="ECO:0000313" key="2">
    <source>
        <dbReference type="Proteomes" id="UP001501710"/>
    </source>
</evidence>
<sequence length="160" mass="16149">MSTIIQGNELRAIALGRGPVSSPSGAFAADTRTIFTVAGGEVLITALWGVVTTAISVANTVKLQANPTTGDSTDVSEATDIGTTDTAVGTVIGFTKSIDDPATSGALVENSLLRGGHALRDLVVTTGDLEQVTTGTTPDGAITWYACWVPLTDGATLVAG</sequence>
<gene>
    <name evidence="1" type="ORF">GCM10022254_09900</name>
</gene>
<accession>A0ABP8BTV8</accession>
<name>A0ABP8BTV8_9ACTN</name>
<protein>
    <submittedName>
        <fullName evidence="1">Uncharacterized protein</fullName>
    </submittedName>
</protein>
<dbReference type="EMBL" id="BAABAS010000004">
    <property type="protein sequence ID" value="GAA4226091.1"/>
    <property type="molecule type" value="Genomic_DNA"/>
</dbReference>
<keyword evidence="2" id="KW-1185">Reference proteome</keyword>
<evidence type="ECO:0000313" key="1">
    <source>
        <dbReference type="EMBL" id="GAA4226091.1"/>
    </source>
</evidence>
<dbReference type="Proteomes" id="UP001501710">
    <property type="component" value="Unassembled WGS sequence"/>
</dbReference>
<reference evidence="2" key="1">
    <citation type="journal article" date="2019" name="Int. J. Syst. Evol. Microbiol.">
        <title>The Global Catalogue of Microorganisms (GCM) 10K type strain sequencing project: providing services to taxonomists for standard genome sequencing and annotation.</title>
        <authorList>
            <consortium name="The Broad Institute Genomics Platform"/>
            <consortium name="The Broad Institute Genome Sequencing Center for Infectious Disease"/>
            <person name="Wu L."/>
            <person name="Ma J."/>
        </authorList>
    </citation>
    <scope>NUCLEOTIDE SEQUENCE [LARGE SCALE GENOMIC DNA]</scope>
    <source>
        <strain evidence="2">JCM 17440</strain>
    </source>
</reference>
<organism evidence="1 2">
    <name type="scientific">Actinomadura meridiana</name>
    <dbReference type="NCBI Taxonomy" id="559626"/>
    <lineage>
        <taxon>Bacteria</taxon>
        <taxon>Bacillati</taxon>
        <taxon>Actinomycetota</taxon>
        <taxon>Actinomycetes</taxon>
        <taxon>Streptosporangiales</taxon>
        <taxon>Thermomonosporaceae</taxon>
        <taxon>Actinomadura</taxon>
    </lineage>
</organism>
<comment type="caution">
    <text evidence="1">The sequence shown here is derived from an EMBL/GenBank/DDBJ whole genome shotgun (WGS) entry which is preliminary data.</text>
</comment>
<dbReference type="RefSeq" id="WP_344890414.1">
    <property type="nucleotide sequence ID" value="NZ_BAABAS010000004.1"/>
</dbReference>